<evidence type="ECO:0000313" key="2">
    <source>
        <dbReference type="Proteomes" id="UP000035763"/>
    </source>
</evidence>
<keyword evidence="2" id="KW-1185">Reference proteome</keyword>
<protein>
    <submittedName>
        <fullName evidence="1">Uncharacterized protein</fullName>
    </submittedName>
</protein>
<accession>W6JYI1</accession>
<gene>
    <name evidence="1" type="ORF">BN11_460004</name>
</gene>
<dbReference type="Pfam" id="PF07350">
    <property type="entry name" value="Gig2-like"/>
    <property type="match status" value="1"/>
</dbReference>
<dbReference type="RefSeq" id="WP_235435361.1">
    <property type="nucleotide sequence ID" value="NZ_HG764815.1"/>
</dbReference>
<dbReference type="STRING" id="1193182.BN11_460004"/>
<dbReference type="Gene3D" id="2.60.120.330">
    <property type="entry name" value="B-lactam Antibiotic, Isopenicillin N Synthase, Chain"/>
    <property type="match status" value="1"/>
</dbReference>
<evidence type="ECO:0000313" key="1">
    <source>
        <dbReference type="EMBL" id="CCH74588.1"/>
    </source>
</evidence>
<name>W6JYI1_9MICO</name>
<dbReference type="Proteomes" id="UP000035763">
    <property type="component" value="Unassembled WGS sequence"/>
</dbReference>
<organism evidence="1 2">
    <name type="scientific">Nostocoides australiense Ben110</name>
    <dbReference type="NCBI Taxonomy" id="1193182"/>
    <lineage>
        <taxon>Bacteria</taxon>
        <taxon>Bacillati</taxon>
        <taxon>Actinomycetota</taxon>
        <taxon>Actinomycetes</taxon>
        <taxon>Micrococcales</taxon>
        <taxon>Intrasporangiaceae</taxon>
        <taxon>Nostocoides</taxon>
    </lineage>
</organism>
<sequence length="61" mass="6737">MAISSGTRTPASWQDSAKVREAFMSGDSPADFPEEHYEADWTGRFTLEQLNATGRRGMGLD</sequence>
<dbReference type="InterPro" id="IPR010856">
    <property type="entry name" value="Gig2-like"/>
</dbReference>
<proteinExistence type="predicted"/>
<dbReference type="AlphaFoldDB" id="W6JYI1"/>
<comment type="caution">
    <text evidence="1">The sequence shown here is derived from an EMBL/GenBank/DDBJ whole genome shotgun (WGS) entry which is preliminary data.</text>
</comment>
<dbReference type="InterPro" id="IPR027443">
    <property type="entry name" value="IPNS-like_sf"/>
</dbReference>
<dbReference type="SUPFAM" id="SSF51197">
    <property type="entry name" value="Clavaminate synthase-like"/>
    <property type="match status" value="1"/>
</dbReference>
<reference evidence="1 2" key="1">
    <citation type="journal article" date="2013" name="ISME J.">
        <title>A metabolic model for members of the genus Tetrasphaera involved in enhanced biological phosphorus removal.</title>
        <authorList>
            <person name="Kristiansen R."/>
            <person name="Nguyen H.T.T."/>
            <person name="Saunders A.M."/>
            <person name="Nielsen J.L."/>
            <person name="Wimmer R."/>
            <person name="Le V.Q."/>
            <person name="McIlroy S.J."/>
            <person name="Petrovski S."/>
            <person name="Seviour R.J."/>
            <person name="Calteau A."/>
            <person name="Nielsen K.L."/>
            <person name="Nielsen P.H."/>
        </authorList>
    </citation>
    <scope>NUCLEOTIDE SEQUENCE [LARGE SCALE GENOMIC DNA]</scope>
    <source>
        <strain evidence="1 2">Ben110</strain>
    </source>
</reference>
<dbReference type="EMBL" id="CAJA01000401">
    <property type="protein sequence ID" value="CCH74588.1"/>
    <property type="molecule type" value="Genomic_DNA"/>
</dbReference>